<keyword evidence="2" id="KW-1185">Reference proteome</keyword>
<evidence type="ECO:0000313" key="2">
    <source>
        <dbReference type="Proteomes" id="UP001343492"/>
    </source>
</evidence>
<dbReference type="RefSeq" id="WP_354143924.1">
    <property type="nucleotide sequence ID" value="NZ_JAZDQV010000003.1"/>
</dbReference>
<gene>
    <name evidence="1" type="ORF">VRS74_03850</name>
</gene>
<sequence>MNNADLAARVEGAYRKCADLRERSNGDGTFTIDGAKMMALIELRNLAPEIVLALDVDQRL</sequence>
<comment type="caution">
    <text evidence="1">The sequence shown here is derived from an EMBL/GenBank/DDBJ whole genome shotgun (WGS) entry which is preliminary data.</text>
</comment>
<reference evidence="1 2" key="1">
    <citation type="submission" date="2024-01" db="EMBL/GenBank/DDBJ databases">
        <title>The genome sequence of Erythrobacteraceae sp. strain 1XM1-14.</title>
        <authorList>
            <person name="Liu Y."/>
        </authorList>
    </citation>
    <scope>NUCLEOTIDE SEQUENCE [LARGE SCALE GENOMIC DNA]</scope>
    <source>
        <strain evidence="1 2">1XM1-14</strain>
    </source>
</reference>
<evidence type="ECO:0000313" key="1">
    <source>
        <dbReference type="EMBL" id="MEE1876815.1"/>
    </source>
</evidence>
<organism evidence="1 2">
    <name type="scientific">Altererythrobacter litoralis</name>
    <dbReference type="NCBI Taxonomy" id="3113904"/>
    <lineage>
        <taxon>Bacteria</taxon>
        <taxon>Pseudomonadati</taxon>
        <taxon>Pseudomonadota</taxon>
        <taxon>Alphaproteobacteria</taxon>
        <taxon>Sphingomonadales</taxon>
        <taxon>Erythrobacteraceae</taxon>
        <taxon>Altererythrobacter</taxon>
    </lineage>
</organism>
<accession>A0ABU7GCJ2</accession>
<name>A0ABU7GCJ2_9SPHN</name>
<dbReference type="EMBL" id="JAZDQV010000003">
    <property type="protein sequence ID" value="MEE1876815.1"/>
    <property type="molecule type" value="Genomic_DNA"/>
</dbReference>
<dbReference type="Proteomes" id="UP001343492">
    <property type="component" value="Unassembled WGS sequence"/>
</dbReference>
<proteinExistence type="predicted"/>
<protein>
    <submittedName>
        <fullName evidence="1">Uncharacterized protein</fullName>
    </submittedName>
</protein>